<proteinExistence type="predicted"/>
<dbReference type="EMBL" id="DWXE01000043">
    <property type="protein sequence ID" value="HJB92138.1"/>
    <property type="molecule type" value="Genomic_DNA"/>
</dbReference>
<dbReference type="InterPro" id="IPR008313">
    <property type="entry name" value="GH125"/>
</dbReference>
<comment type="caution">
    <text evidence="1">The sequence shown here is derived from an EMBL/GenBank/DDBJ whole genome shotgun (WGS) entry which is preliminary data.</text>
</comment>
<evidence type="ECO:0000313" key="2">
    <source>
        <dbReference type="Proteomes" id="UP000886883"/>
    </source>
</evidence>
<protein>
    <submittedName>
        <fullName evidence="1">Glycoside hydrolase family 125 protein</fullName>
    </submittedName>
</protein>
<dbReference type="GO" id="GO:0005975">
    <property type="term" value="P:carbohydrate metabolic process"/>
    <property type="evidence" value="ECO:0007669"/>
    <property type="project" value="InterPro"/>
</dbReference>
<organism evidence="1 2">
    <name type="scientific">Candidatus Eisenbergiella merdigallinarum</name>
    <dbReference type="NCBI Taxonomy" id="2838552"/>
    <lineage>
        <taxon>Bacteria</taxon>
        <taxon>Bacillati</taxon>
        <taxon>Bacillota</taxon>
        <taxon>Clostridia</taxon>
        <taxon>Lachnospirales</taxon>
        <taxon>Lachnospiraceae</taxon>
        <taxon>Eisenbergiella</taxon>
    </lineage>
</organism>
<reference evidence="1" key="2">
    <citation type="submission" date="2021-04" db="EMBL/GenBank/DDBJ databases">
        <authorList>
            <person name="Gilroy R."/>
        </authorList>
    </citation>
    <scope>NUCLEOTIDE SEQUENCE</scope>
    <source>
        <strain evidence="1">USAMLcec3-2134</strain>
    </source>
</reference>
<dbReference type="Proteomes" id="UP000886883">
    <property type="component" value="Unassembled WGS sequence"/>
</dbReference>
<dbReference type="AlphaFoldDB" id="A0A9D2SEN2"/>
<gene>
    <name evidence="1" type="ORF">H9763_11835</name>
</gene>
<dbReference type="SMART" id="SM01149">
    <property type="entry name" value="DUF1237"/>
    <property type="match status" value="1"/>
</dbReference>
<dbReference type="InterPro" id="IPR008928">
    <property type="entry name" value="6-hairpin_glycosidase_sf"/>
</dbReference>
<dbReference type="Gene3D" id="1.50.10.10">
    <property type="match status" value="1"/>
</dbReference>
<dbReference type="InterPro" id="IPR012341">
    <property type="entry name" value="6hp_glycosidase-like_sf"/>
</dbReference>
<dbReference type="PIRSF" id="PIRSF028846">
    <property type="entry name" value="UCP028846"/>
    <property type="match status" value="1"/>
</dbReference>
<dbReference type="GO" id="GO:0016787">
    <property type="term" value="F:hydrolase activity"/>
    <property type="evidence" value="ECO:0007669"/>
    <property type="project" value="UniProtKB-KW"/>
</dbReference>
<dbReference type="PANTHER" id="PTHR31047:SF0">
    <property type="entry name" value="MEIOTICALLY UP-REGULATED GENE 157 PROTEIN"/>
    <property type="match status" value="1"/>
</dbReference>
<reference evidence="1" key="1">
    <citation type="journal article" date="2021" name="PeerJ">
        <title>Extensive microbial diversity within the chicken gut microbiome revealed by metagenomics and culture.</title>
        <authorList>
            <person name="Gilroy R."/>
            <person name="Ravi A."/>
            <person name="Getino M."/>
            <person name="Pursley I."/>
            <person name="Horton D.L."/>
            <person name="Alikhan N.F."/>
            <person name="Baker D."/>
            <person name="Gharbi K."/>
            <person name="Hall N."/>
            <person name="Watson M."/>
            <person name="Adriaenssens E.M."/>
            <person name="Foster-Nyarko E."/>
            <person name="Jarju S."/>
            <person name="Secka A."/>
            <person name="Antonio M."/>
            <person name="Oren A."/>
            <person name="Chaudhuri R.R."/>
            <person name="La Ragione R."/>
            <person name="Hildebrand F."/>
            <person name="Pallen M.J."/>
        </authorList>
    </citation>
    <scope>NUCLEOTIDE SEQUENCE</scope>
    <source>
        <strain evidence="1">USAMLcec3-2134</strain>
    </source>
</reference>
<name>A0A9D2SEN2_9FIRM</name>
<dbReference type="SUPFAM" id="SSF48208">
    <property type="entry name" value="Six-hairpin glycosidases"/>
    <property type="match status" value="1"/>
</dbReference>
<evidence type="ECO:0000313" key="1">
    <source>
        <dbReference type="EMBL" id="HJB92138.1"/>
    </source>
</evidence>
<sequence length="430" mass="49431">MTEKQVLQLVKEKMAHRPKIVAMFENCYQDTLEKTVHLHPEDGTAFMLTGDIPAMWLRDSTNQLRPYLLVASENERVAGIIEGVMKKQFQCILRDPYANAFNEEENGAGHQKDLTEMKADIWERKYEIDSLCYPVQLAYLYWKNTGRTAQFDGLFLQAARAIVELWKTEQRHGEQSPYTFERLDCVETDTLPCGGKGNPVSFTGMTWSGFRPSDDRCVYGYLVPSNMFAVVVLDYLAEILETFYQEDAFLAEAKELREQIQNGIETFGTMETEEYGRVYVYEVDGRGNRHIMDDANVPSLLSMPYFHYCKNTDQTYLNTRRMMLSDANPYYYEGKVAKGIGSPHTPEDYIWHIALSIQGMTSADAQEKERLLDYFERTDAGTNLVHEGFHKDDPDRFTREWFSWSNAMFVEFVLSMCGLTVKAGDGACAD</sequence>
<keyword evidence="1" id="KW-0378">Hydrolase</keyword>
<dbReference type="Pfam" id="PF06824">
    <property type="entry name" value="Glyco_hydro_125"/>
    <property type="match status" value="1"/>
</dbReference>
<dbReference type="PANTHER" id="PTHR31047">
    <property type="entry name" value="MEIOTICALLY UP-REGULATED GENE 157 PROTEIN"/>
    <property type="match status" value="1"/>
</dbReference>
<accession>A0A9D2SEN2</accession>